<proteinExistence type="predicted"/>
<organism evidence="2 3">
    <name type="scientific">Stephania cephalantha</name>
    <dbReference type="NCBI Taxonomy" id="152367"/>
    <lineage>
        <taxon>Eukaryota</taxon>
        <taxon>Viridiplantae</taxon>
        <taxon>Streptophyta</taxon>
        <taxon>Embryophyta</taxon>
        <taxon>Tracheophyta</taxon>
        <taxon>Spermatophyta</taxon>
        <taxon>Magnoliopsida</taxon>
        <taxon>Ranunculales</taxon>
        <taxon>Menispermaceae</taxon>
        <taxon>Menispermoideae</taxon>
        <taxon>Cissampelideae</taxon>
        <taxon>Stephania</taxon>
    </lineage>
</organism>
<evidence type="ECO:0000256" key="1">
    <source>
        <dbReference type="SAM" id="MobiDB-lite"/>
    </source>
</evidence>
<sequence>MKDFQIVVGKKDEGKKQLGPKRSSNKDRHTKNPEFSPYIGYANALGTLIQFPSSETPSTT</sequence>
<evidence type="ECO:0000313" key="3">
    <source>
        <dbReference type="Proteomes" id="UP001419268"/>
    </source>
</evidence>
<accession>A0AAP0IAR8</accession>
<name>A0AAP0IAR8_9MAGN</name>
<keyword evidence="3" id="KW-1185">Reference proteome</keyword>
<dbReference type="AlphaFoldDB" id="A0AAP0IAR8"/>
<dbReference type="Proteomes" id="UP001419268">
    <property type="component" value="Unassembled WGS sequence"/>
</dbReference>
<evidence type="ECO:0000313" key="2">
    <source>
        <dbReference type="EMBL" id="KAK9111964.1"/>
    </source>
</evidence>
<comment type="caution">
    <text evidence="2">The sequence shown here is derived from an EMBL/GenBank/DDBJ whole genome shotgun (WGS) entry which is preliminary data.</text>
</comment>
<feature type="region of interest" description="Disordered" evidence="1">
    <location>
        <begin position="1"/>
        <end position="37"/>
    </location>
</feature>
<feature type="compositionally biased region" description="Basic and acidic residues" evidence="1">
    <location>
        <begin position="1"/>
        <end position="16"/>
    </location>
</feature>
<gene>
    <name evidence="2" type="ORF">Scep_019483</name>
</gene>
<reference evidence="2 3" key="1">
    <citation type="submission" date="2024-01" db="EMBL/GenBank/DDBJ databases">
        <title>Genome assemblies of Stephania.</title>
        <authorList>
            <person name="Yang L."/>
        </authorList>
    </citation>
    <scope>NUCLEOTIDE SEQUENCE [LARGE SCALE GENOMIC DNA]</scope>
    <source>
        <strain evidence="2">JXDWG</strain>
        <tissue evidence="2">Leaf</tissue>
    </source>
</reference>
<dbReference type="EMBL" id="JBBNAG010000008">
    <property type="protein sequence ID" value="KAK9111964.1"/>
    <property type="molecule type" value="Genomic_DNA"/>
</dbReference>
<protein>
    <submittedName>
        <fullName evidence="2">Uncharacterized protein</fullName>
    </submittedName>
</protein>